<keyword evidence="2" id="KW-1185">Reference proteome</keyword>
<dbReference type="PANTHER" id="PTHR13812">
    <property type="entry name" value="KETIMINE REDUCTASE MU-CRYSTALLIN"/>
    <property type="match status" value="1"/>
</dbReference>
<dbReference type="PANTHER" id="PTHR13812:SF19">
    <property type="entry name" value="KETIMINE REDUCTASE MU-CRYSTALLIN"/>
    <property type="match status" value="1"/>
</dbReference>
<dbReference type="InterPro" id="IPR023401">
    <property type="entry name" value="ODC_N"/>
</dbReference>
<reference evidence="1 2" key="1">
    <citation type="submission" date="2024-06" db="EMBL/GenBank/DDBJ databases">
        <title>Sorghum-associated microbial communities from plants grown in Nebraska, USA.</title>
        <authorList>
            <person name="Schachtman D."/>
        </authorList>
    </citation>
    <scope>NUCLEOTIDE SEQUENCE [LARGE SCALE GENOMIC DNA]</scope>
    <source>
        <strain evidence="1 2">2709</strain>
    </source>
</reference>
<comment type="caution">
    <text evidence="1">The sequence shown here is derived from an EMBL/GenBank/DDBJ whole genome shotgun (WGS) entry which is preliminary data.</text>
</comment>
<dbReference type="Gene3D" id="3.40.50.720">
    <property type="entry name" value="NAD(P)-binding Rossmann-like Domain"/>
    <property type="match status" value="1"/>
</dbReference>
<dbReference type="SUPFAM" id="SSF51735">
    <property type="entry name" value="NAD(P)-binding Rossmann-fold domains"/>
    <property type="match status" value="1"/>
</dbReference>
<dbReference type="Proteomes" id="UP001549320">
    <property type="component" value="Unassembled WGS sequence"/>
</dbReference>
<protein>
    <submittedName>
        <fullName evidence="1">Alanine dehydrogenase</fullName>
        <ecNumber evidence="1">1.4.1.1</ecNumber>
    </submittedName>
</protein>
<dbReference type="EMBL" id="JBEPSH010000003">
    <property type="protein sequence ID" value="MET4576796.1"/>
    <property type="molecule type" value="Genomic_DNA"/>
</dbReference>
<dbReference type="Pfam" id="PF02423">
    <property type="entry name" value="OCD_Mu_crystall"/>
    <property type="match status" value="1"/>
</dbReference>
<dbReference type="GO" id="GO:0000286">
    <property type="term" value="F:alanine dehydrogenase activity"/>
    <property type="evidence" value="ECO:0007669"/>
    <property type="project" value="UniProtKB-EC"/>
</dbReference>
<dbReference type="RefSeq" id="WP_354442857.1">
    <property type="nucleotide sequence ID" value="NZ_JBEPSH010000003.1"/>
</dbReference>
<proteinExistence type="predicted"/>
<dbReference type="Gene3D" id="3.30.1780.10">
    <property type="entry name" value="ornithine cyclodeaminase, domain 1"/>
    <property type="match status" value="1"/>
</dbReference>
<name>A0ABV2Q6Y7_9BURK</name>
<dbReference type="InterPro" id="IPR036291">
    <property type="entry name" value="NAD(P)-bd_dom_sf"/>
</dbReference>
<dbReference type="InterPro" id="IPR003462">
    <property type="entry name" value="ODC_Mu_crystall"/>
</dbReference>
<dbReference type="EC" id="1.4.1.1" evidence="1"/>
<keyword evidence="1" id="KW-0560">Oxidoreductase</keyword>
<evidence type="ECO:0000313" key="2">
    <source>
        <dbReference type="Proteomes" id="UP001549320"/>
    </source>
</evidence>
<gene>
    <name evidence="1" type="ORF">ABIE13_001905</name>
</gene>
<accession>A0ABV2Q6Y7</accession>
<organism evidence="1 2">
    <name type="scientific">Ottowia thiooxydans</name>
    <dbReference type="NCBI Taxonomy" id="219182"/>
    <lineage>
        <taxon>Bacteria</taxon>
        <taxon>Pseudomonadati</taxon>
        <taxon>Pseudomonadota</taxon>
        <taxon>Betaproteobacteria</taxon>
        <taxon>Burkholderiales</taxon>
        <taxon>Comamonadaceae</taxon>
        <taxon>Ottowia</taxon>
    </lineage>
</organism>
<evidence type="ECO:0000313" key="1">
    <source>
        <dbReference type="EMBL" id="MET4576796.1"/>
    </source>
</evidence>
<dbReference type="PIRSF" id="PIRSF001439">
    <property type="entry name" value="CryM"/>
    <property type="match status" value="1"/>
</dbReference>
<sequence length="317" mass="33138">MIYLTDADVIALDIDLELVRQVVGSAFAAYGAGELLTSPKSSIPVGLGHAFQVLSAVDKSSGYAAVKWIGMVPPGGAAAVNINATIILSDVDTGATRCIMDARHATGLRTAAMSAQAVQILARENCSVLGLVGAGTQAQSHLLAIKRVLPKLGRVLVSSRTAASAERLAELSRGLGVDAEVGSTEEVVKASDVIVSTVPATPDFKPIIDPAWVKSGGLAISVEVGRAWIHAGLADMDLTIVDEEKLKYYAQPGNLVPNLEHAQATLTDLVCRRHPGRTSDDQRIMFVTSGSAVADLAIASLIYEQAHARDLGQVIVT</sequence>